<dbReference type="STRING" id="459525.SAMN04488137_4863"/>
<reference evidence="3" key="1">
    <citation type="submission" date="2016-10" db="EMBL/GenBank/DDBJ databases">
        <authorList>
            <person name="Varghese N."/>
            <person name="Submissions S."/>
        </authorList>
    </citation>
    <scope>NUCLEOTIDE SEQUENCE [LARGE SCALE GENOMIC DNA]</scope>
    <source>
        <strain evidence="3">CGMCC 1.6854</strain>
    </source>
</reference>
<dbReference type="InterPro" id="IPR050404">
    <property type="entry name" value="Heme-degrading_MO"/>
</dbReference>
<dbReference type="GO" id="GO:0004497">
    <property type="term" value="F:monooxygenase activity"/>
    <property type="evidence" value="ECO:0007669"/>
    <property type="project" value="UniProtKB-KW"/>
</dbReference>
<keyword evidence="3" id="KW-1185">Reference proteome</keyword>
<dbReference type="InterPro" id="IPR011008">
    <property type="entry name" value="Dimeric_a/b-barrel"/>
</dbReference>
<evidence type="ECO:0000313" key="2">
    <source>
        <dbReference type="EMBL" id="SDN55133.1"/>
    </source>
</evidence>
<dbReference type="EMBL" id="FNHW01000007">
    <property type="protein sequence ID" value="SDN55133.1"/>
    <property type="molecule type" value="Genomic_DNA"/>
</dbReference>
<evidence type="ECO:0000259" key="1">
    <source>
        <dbReference type="PROSITE" id="PS51725"/>
    </source>
</evidence>
<sequence>MGYSMYIVHSTFDVPEQKAEEVINIYRNRSRLVDDAEGFQDFLLLQNEKKPGEITVQLTFDTKEHYLEWVRSQQFKDIHDMEKKYPDQELAAIIPAVKQYKVVAT</sequence>
<proteinExistence type="predicted"/>
<dbReference type="PROSITE" id="PS51725">
    <property type="entry name" value="ABM"/>
    <property type="match status" value="1"/>
</dbReference>
<dbReference type="SUPFAM" id="SSF54909">
    <property type="entry name" value="Dimeric alpha+beta barrel"/>
    <property type="match status" value="1"/>
</dbReference>
<dbReference type="InterPro" id="IPR007138">
    <property type="entry name" value="ABM_dom"/>
</dbReference>
<dbReference type="PANTHER" id="PTHR34474">
    <property type="entry name" value="SIGNAL TRANSDUCTION PROTEIN TRAP"/>
    <property type="match status" value="1"/>
</dbReference>
<protein>
    <submittedName>
        <fullName evidence="2">Heme-degrading monooxygenase HmoA</fullName>
    </submittedName>
</protein>
<gene>
    <name evidence="2" type="ORF">SAMN04488137_4863</name>
</gene>
<dbReference type="AlphaFoldDB" id="A0A1H0CBD6"/>
<evidence type="ECO:0000313" key="3">
    <source>
        <dbReference type="Proteomes" id="UP000199544"/>
    </source>
</evidence>
<feature type="domain" description="ABM" evidence="1">
    <location>
        <begin position="6"/>
        <end position="94"/>
    </location>
</feature>
<keyword evidence="2" id="KW-0503">Monooxygenase</keyword>
<dbReference type="Proteomes" id="UP000199544">
    <property type="component" value="Unassembled WGS sequence"/>
</dbReference>
<accession>A0A1H0CBD6</accession>
<dbReference type="Pfam" id="PF03992">
    <property type="entry name" value="ABM"/>
    <property type="match status" value="1"/>
</dbReference>
<name>A0A1H0CBD6_9BACL</name>
<organism evidence="2 3">
    <name type="scientific">Fictibacillus solisalsi</name>
    <dbReference type="NCBI Taxonomy" id="459525"/>
    <lineage>
        <taxon>Bacteria</taxon>
        <taxon>Bacillati</taxon>
        <taxon>Bacillota</taxon>
        <taxon>Bacilli</taxon>
        <taxon>Bacillales</taxon>
        <taxon>Fictibacillaceae</taxon>
        <taxon>Fictibacillus</taxon>
    </lineage>
</organism>
<dbReference type="Gene3D" id="3.30.70.100">
    <property type="match status" value="1"/>
</dbReference>
<dbReference type="PANTHER" id="PTHR34474:SF4">
    <property type="entry name" value="HEME OXYGENASE (STAPHYLOBILIN-PRODUCING) 1"/>
    <property type="match status" value="1"/>
</dbReference>
<keyword evidence="2" id="KW-0560">Oxidoreductase</keyword>